<sequence>MSSLSKQGNSNERMKHLLSSGEDADVHFLVGDGKELLHAHKLILKHGSDVFEAMFRFDSQNAKAGRGKGKTRKKPSKFNVLFFVRKSKRSTRGTRGKSAAFITLADSPVEVPDVEPSAFRVMLSFIYSDDLSELDGDNAMAVLYAGKNRDKSI</sequence>
<dbReference type="EMBL" id="JBICBT010000748">
    <property type="protein sequence ID" value="KAL3102836.1"/>
    <property type="molecule type" value="Genomic_DNA"/>
</dbReference>
<organism evidence="2 3">
    <name type="scientific">Heterodera trifolii</name>
    <dbReference type="NCBI Taxonomy" id="157864"/>
    <lineage>
        <taxon>Eukaryota</taxon>
        <taxon>Metazoa</taxon>
        <taxon>Ecdysozoa</taxon>
        <taxon>Nematoda</taxon>
        <taxon>Chromadorea</taxon>
        <taxon>Rhabditida</taxon>
        <taxon>Tylenchina</taxon>
        <taxon>Tylenchomorpha</taxon>
        <taxon>Tylenchoidea</taxon>
        <taxon>Heteroderidae</taxon>
        <taxon>Heteroderinae</taxon>
        <taxon>Heterodera</taxon>
    </lineage>
</organism>
<dbReference type="PANTHER" id="PTHR45774">
    <property type="entry name" value="BTB/POZ DOMAIN-CONTAINING"/>
    <property type="match status" value="1"/>
</dbReference>
<name>A0ABD2KIZ5_9BILA</name>
<protein>
    <recommendedName>
        <fullName evidence="1">BTB domain-containing protein</fullName>
    </recommendedName>
</protein>
<evidence type="ECO:0000259" key="1">
    <source>
        <dbReference type="PROSITE" id="PS50097"/>
    </source>
</evidence>
<comment type="caution">
    <text evidence="2">The sequence shown here is derived from an EMBL/GenBank/DDBJ whole genome shotgun (WGS) entry which is preliminary data.</text>
</comment>
<dbReference type="Pfam" id="PF00651">
    <property type="entry name" value="BTB"/>
    <property type="match status" value="1"/>
</dbReference>
<dbReference type="AlphaFoldDB" id="A0ABD2KIZ5"/>
<evidence type="ECO:0000313" key="3">
    <source>
        <dbReference type="Proteomes" id="UP001620626"/>
    </source>
</evidence>
<proteinExistence type="predicted"/>
<reference evidence="2 3" key="1">
    <citation type="submission" date="2024-10" db="EMBL/GenBank/DDBJ databases">
        <authorList>
            <person name="Kim D."/>
        </authorList>
    </citation>
    <scope>NUCLEOTIDE SEQUENCE [LARGE SCALE GENOMIC DNA]</scope>
    <source>
        <strain evidence="2">BH-2024</strain>
    </source>
</reference>
<gene>
    <name evidence="2" type="ORF">niasHT_027734</name>
</gene>
<accession>A0ABD2KIZ5</accession>
<dbReference type="Gene3D" id="3.30.710.10">
    <property type="entry name" value="Potassium Channel Kv1.1, Chain A"/>
    <property type="match status" value="1"/>
</dbReference>
<dbReference type="PANTHER" id="PTHR45774:SF3">
    <property type="entry name" value="BTB (POZ) DOMAIN-CONTAINING 2B-RELATED"/>
    <property type="match status" value="1"/>
</dbReference>
<dbReference type="Proteomes" id="UP001620626">
    <property type="component" value="Unassembled WGS sequence"/>
</dbReference>
<feature type="domain" description="BTB" evidence="1">
    <location>
        <begin position="24"/>
        <end position="135"/>
    </location>
</feature>
<dbReference type="SUPFAM" id="SSF54695">
    <property type="entry name" value="POZ domain"/>
    <property type="match status" value="1"/>
</dbReference>
<dbReference type="InterPro" id="IPR000210">
    <property type="entry name" value="BTB/POZ_dom"/>
</dbReference>
<dbReference type="SMART" id="SM00225">
    <property type="entry name" value="BTB"/>
    <property type="match status" value="1"/>
</dbReference>
<keyword evidence="3" id="KW-1185">Reference proteome</keyword>
<dbReference type="InterPro" id="IPR011333">
    <property type="entry name" value="SKP1/BTB/POZ_sf"/>
</dbReference>
<dbReference type="PROSITE" id="PS50097">
    <property type="entry name" value="BTB"/>
    <property type="match status" value="1"/>
</dbReference>
<evidence type="ECO:0000313" key="2">
    <source>
        <dbReference type="EMBL" id="KAL3102836.1"/>
    </source>
</evidence>